<dbReference type="PRINTS" id="PR00598">
    <property type="entry name" value="HTHMARR"/>
</dbReference>
<dbReference type="PANTHER" id="PTHR42756">
    <property type="entry name" value="TRANSCRIPTIONAL REGULATOR, MARR"/>
    <property type="match status" value="1"/>
</dbReference>
<evidence type="ECO:0000256" key="3">
    <source>
        <dbReference type="ARBA" id="ARBA00023163"/>
    </source>
</evidence>
<dbReference type="InterPro" id="IPR036390">
    <property type="entry name" value="WH_DNA-bd_sf"/>
</dbReference>
<gene>
    <name evidence="5" type="ORF">NCTC3166_01222</name>
</gene>
<accession>A0A3S5DZ72</accession>
<sequence>MTILREIGVIARALDSIANIEFRDLELAKGQYLYLVRIGEHPGIIQEELSDLLKVDRSTVARSVKKLADKGFIRELNDHSNQKIKKWILTEKGQALYPFILAEHAYSEETALKGFSKAEALQLEEWLSKMRENIAADWELVKKGKKRNYSEEKK</sequence>
<keyword evidence="2" id="KW-0238">DNA-binding</keyword>
<evidence type="ECO:0000313" key="5">
    <source>
        <dbReference type="EMBL" id="VED67399.1"/>
    </source>
</evidence>
<keyword evidence="3" id="KW-0804">Transcription</keyword>
<feature type="domain" description="HTH marR-type" evidence="4">
    <location>
        <begin position="1"/>
        <end position="132"/>
    </location>
</feature>
<evidence type="ECO:0000256" key="1">
    <source>
        <dbReference type="ARBA" id="ARBA00023015"/>
    </source>
</evidence>
<dbReference type="InterPro" id="IPR023187">
    <property type="entry name" value="Tscrpt_reg_MarR-type_CS"/>
</dbReference>
<dbReference type="PANTHER" id="PTHR42756:SF2">
    <property type="entry name" value="MARR FAMILY REGULATORY PROTEIN"/>
    <property type="match status" value="1"/>
</dbReference>
<name>A0A3S5DZ72_9STRE</name>
<dbReference type="InterPro" id="IPR000835">
    <property type="entry name" value="HTH_MarR-typ"/>
</dbReference>
<dbReference type="InterPro" id="IPR036388">
    <property type="entry name" value="WH-like_DNA-bd_sf"/>
</dbReference>
<dbReference type="AlphaFoldDB" id="A0A3S5DZ72"/>
<reference evidence="5 6" key="1">
    <citation type="submission" date="2018-12" db="EMBL/GenBank/DDBJ databases">
        <authorList>
            <consortium name="Pathogen Informatics"/>
        </authorList>
    </citation>
    <scope>NUCLEOTIDE SEQUENCE [LARGE SCALE GENOMIC DNA]</scope>
    <source>
        <strain evidence="5 6">NCTC3166</strain>
    </source>
</reference>
<dbReference type="PROSITE" id="PS01117">
    <property type="entry name" value="HTH_MARR_1"/>
    <property type="match status" value="1"/>
</dbReference>
<dbReference type="RefSeq" id="WP_126404413.1">
    <property type="nucleotide sequence ID" value="NZ_LR134266.1"/>
</dbReference>
<dbReference type="KEGG" id="svf:NCTC3166_01222"/>
<dbReference type="Pfam" id="PF01047">
    <property type="entry name" value="MarR"/>
    <property type="match status" value="1"/>
</dbReference>
<evidence type="ECO:0000259" key="4">
    <source>
        <dbReference type="PROSITE" id="PS50995"/>
    </source>
</evidence>
<dbReference type="Gene3D" id="1.10.10.10">
    <property type="entry name" value="Winged helix-like DNA-binding domain superfamily/Winged helix DNA-binding domain"/>
    <property type="match status" value="1"/>
</dbReference>
<organism evidence="5 6">
    <name type="scientific">Streptococcus viridans</name>
    <dbReference type="NCBI Taxonomy" id="78535"/>
    <lineage>
        <taxon>Bacteria</taxon>
        <taxon>Bacillati</taxon>
        <taxon>Bacillota</taxon>
        <taxon>Bacilli</taxon>
        <taxon>Lactobacillales</taxon>
        <taxon>Streptococcaceae</taxon>
        <taxon>Streptococcus</taxon>
    </lineage>
</organism>
<dbReference type="Proteomes" id="UP000270025">
    <property type="component" value="Chromosome"/>
</dbReference>
<proteinExistence type="predicted"/>
<protein>
    <submittedName>
        <fullName evidence="5">MarR family transcriptional regulator</fullName>
    </submittedName>
</protein>
<keyword evidence="6" id="KW-1185">Reference proteome</keyword>
<dbReference type="SUPFAM" id="SSF46785">
    <property type="entry name" value="Winged helix' DNA-binding domain"/>
    <property type="match status" value="1"/>
</dbReference>
<dbReference type="SMART" id="SM00347">
    <property type="entry name" value="HTH_MARR"/>
    <property type="match status" value="1"/>
</dbReference>
<dbReference type="EMBL" id="LR134266">
    <property type="protein sequence ID" value="VED67399.1"/>
    <property type="molecule type" value="Genomic_DNA"/>
</dbReference>
<keyword evidence="1" id="KW-0805">Transcription regulation</keyword>
<dbReference type="PROSITE" id="PS50995">
    <property type="entry name" value="HTH_MARR_2"/>
    <property type="match status" value="1"/>
</dbReference>
<evidence type="ECO:0000256" key="2">
    <source>
        <dbReference type="ARBA" id="ARBA00023125"/>
    </source>
</evidence>
<dbReference type="GO" id="GO:0003677">
    <property type="term" value="F:DNA binding"/>
    <property type="evidence" value="ECO:0007669"/>
    <property type="project" value="UniProtKB-KW"/>
</dbReference>
<dbReference type="GO" id="GO:0003700">
    <property type="term" value="F:DNA-binding transcription factor activity"/>
    <property type="evidence" value="ECO:0007669"/>
    <property type="project" value="InterPro"/>
</dbReference>
<evidence type="ECO:0000313" key="6">
    <source>
        <dbReference type="Proteomes" id="UP000270025"/>
    </source>
</evidence>